<comment type="caution">
    <text evidence="2">The sequence shown here is derived from an EMBL/GenBank/DDBJ whole genome shotgun (WGS) entry which is preliminary data.</text>
</comment>
<reference evidence="3" key="1">
    <citation type="journal article" date="2019" name="Int. J. Syst. Evol. Microbiol.">
        <title>The Global Catalogue of Microorganisms (GCM) 10K type strain sequencing project: providing services to taxonomists for standard genome sequencing and annotation.</title>
        <authorList>
            <consortium name="The Broad Institute Genomics Platform"/>
            <consortium name="The Broad Institute Genome Sequencing Center for Infectious Disease"/>
            <person name="Wu L."/>
            <person name="Ma J."/>
        </authorList>
    </citation>
    <scope>NUCLEOTIDE SEQUENCE [LARGE SCALE GENOMIC DNA]</scope>
    <source>
        <strain evidence="3">CCUG 60524</strain>
    </source>
</reference>
<dbReference type="InterPro" id="IPR011010">
    <property type="entry name" value="DNA_brk_join_enz"/>
</dbReference>
<protein>
    <submittedName>
        <fullName evidence="2">Integrase</fullName>
    </submittedName>
</protein>
<evidence type="ECO:0000313" key="3">
    <source>
        <dbReference type="Proteomes" id="UP001597108"/>
    </source>
</evidence>
<proteinExistence type="predicted"/>
<keyword evidence="1" id="KW-0233">DNA recombination</keyword>
<dbReference type="SUPFAM" id="SSF56349">
    <property type="entry name" value="DNA breaking-rejoining enzymes"/>
    <property type="match status" value="1"/>
</dbReference>
<feature type="non-terminal residue" evidence="2">
    <location>
        <position position="1"/>
    </location>
</feature>
<evidence type="ECO:0000313" key="2">
    <source>
        <dbReference type="EMBL" id="MFD0980665.1"/>
    </source>
</evidence>
<dbReference type="Gene3D" id="1.10.443.10">
    <property type="entry name" value="Intergrase catalytic core"/>
    <property type="match status" value="1"/>
</dbReference>
<name>A0ABW3ISE7_9RHOB</name>
<sequence length="87" mass="9777">WVFPSPKGPDGRLTAPTRMRWSPHAHRRTFATVAMEAGVLEEIVGRLLNHTPLSITGQRYAKPSLDALRPAMEKACEELRNRTSARI</sequence>
<dbReference type="InterPro" id="IPR013762">
    <property type="entry name" value="Integrase-like_cat_sf"/>
</dbReference>
<organism evidence="2 3">
    <name type="scientific">Tropicimonas aquimaris</name>
    <dbReference type="NCBI Taxonomy" id="914152"/>
    <lineage>
        <taxon>Bacteria</taxon>
        <taxon>Pseudomonadati</taxon>
        <taxon>Pseudomonadota</taxon>
        <taxon>Alphaproteobacteria</taxon>
        <taxon>Rhodobacterales</taxon>
        <taxon>Roseobacteraceae</taxon>
        <taxon>Tropicimonas</taxon>
    </lineage>
</organism>
<keyword evidence="3" id="KW-1185">Reference proteome</keyword>
<accession>A0ABW3ISE7</accession>
<dbReference type="EMBL" id="JBHTJT010000029">
    <property type="protein sequence ID" value="MFD0980665.1"/>
    <property type="molecule type" value="Genomic_DNA"/>
</dbReference>
<gene>
    <name evidence="2" type="ORF">ACFQ2S_13505</name>
</gene>
<evidence type="ECO:0000256" key="1">
    <source>
        <dbReference type="ARBA" id="ARBA00023172"/>
    </source>
</evidence>
<dbReference type="Proteomes" id="UP001597108">
    <property type="component" value="Unassembled WGS sequence"/>
</dbReference>